<sequence length="301" mass="32660">MDNRFKKRVMLMRYDIAIIGSGPAALSAAINAKIRNKSIIVFGSKNLSNKLVKAPVVDNYLGFSNVTGIELMESFKKHLDNLDIEIVNKKINNVYAMGDYFALMSGQEMFEATTVILGTGVEFTRAIEGEETFLGRGVGYCATCDAPLYKGKTVAIIGHTPDAEEEANYIDEIAEKTYYIPVYDMEKTTGAGDISENIEVISSKAVKIEGETHVNKLVLKDREIDVDGVFILKDSVSPGVLVPGLEIEGAHIKVNRDMSTNIAGCFAAGDCTGKPYQFMKAAGEGQVAGLSAVSYLSKLDK</sequence>
<dbReference type="HOGENOM" id="CLU_031864_5_3_9"/>
<dbReference type="Gene3D" id="3.50.50.60">
    <property type="entry name" value="FAD/NAD(P)-binding domain"/>
    <property type="match status" value="2"/>
</dbReference>
<dbReference type="GO" id="GO:0016491">
    <property type="term" value="F:oxidoreductase activity"/>
    <property type="evidence" value="ECO:0007669"/>
    <property type="project" value="UniProtKB-KW"/>
</dbReference>
<evidence type="ECO:0000256" key="2">
    <source>
        <dbReference type="ARBA" id="ARBA00023002"/>
    </source>
</evidence>
<dbReference type="PRINTS" id="PR00469">
    <property type="entry name" value="PNDRDTASEII"/>
</dbReference>
<evidence type="ECO:0000313" key="4">
    <source>
        <dbReference type="EMBL" id="EEA85941.1"/>
    </source>
</evidence>
<gene>
    <name evidence="4" type="ORF">CLOHIR_00420</name>
</gene>
<dbReference type="PRINTS" id="PR00368">
    <property type="entry name" value="FADPNR"/>
</dbReference>
<comment type="caution">
    <text evidence="4">The sequence shown here is derived from an EMBL/GenBank/DDBJ whole genome shotgun (WGS) entry which is preliminary data.</text>
</comment>
<dbReference type="Pfam" id="PF07992">
    <property type="entry name" value="Pyr_redox_2"/>
    <property type="match status" value="1"/>
</dbReference>
<name>B6FX21_PEPHT</name>
<dbReference type="STRING" id="500633.CLOHIR_00420"/>
<evidence type="ECO:0000259" key="3">
    <source>
        <dbReference type="Pfam" id="PF07992"/>
    </source>
</evidence>
<dbReference type="AlphaFoldDB" id="B6FX21"/>
<evidence type="ECO:0000256" key="1">
    <source>
        <dbReference type="ARBA" id="ARBA00022630"/>
    </source>
</evidence>
<dbReference type="Proteomes" id="UP000003178">
    <property type="component" value="Unassembled WGS sequence"/>
</dbReference>
<keyword evidence="1" id="KW-0285">Flavoprotein</keyword>
<organism evidence="4 5">
    <name type="scientific">Peptacetobacter hiranonis (strain DSM 13275 / JCM 10541 / KCTC 15199 / TO-931)</name>
    <name type="common">Clostridium hiranonis</name>
    <dbReference type="NCBI Taxonomy" id="500633"/>
    <lineage>
        <taxon>Bacteria</taxon>
        <taxon>Bacillati</taxon>
        <taxon>Bacillota</taxon>
        <taxon>Clostridia</taxon>
        <taxon>Peptostreptococcales</taxon>
        <taxon>Peptostreptococcaceae</taxon>
        <taxon>Peptacetobacter</taxon>
    </lineage>
</organism>
<dbReference type="InterPro" id="IPR050097">
    <property type="entry name" value="Ferredoxin-NADP_redctase_2"/>
</dbReference>
<keyword evidence="2" id="KW-0560">Oxidoreductase</keyword>
<feature type="domain" description="FAD/NAD(P)-binding" evidence="3">
    <location>
        <begin position="14"/>
        <end position="285"/>
    </location>
</feature>
<dbReference type="InterPro" id="IPR023753">
    <property type="entry name" value="FAD/NAD-binding_dom"/>
</dbReference>
<dbReference type="PANTHER" id="PTHR48105">
    <property type="entry name" value="THIOREDOXIN REDUCTASE 1-RELATED-RELATED"/>
    <property type="match status" value="1"/>
</dbReference>
<dbReference type="eggNOG" id="COG0492">
    <property type="taxonomic scope" value="Bacteria"/>
</dbReference>
<proteinExistence type="predicted"/>
<dbReference type="InterPro" id="IPR036188">
    <property type="entry name" value="FAD/NAD-bd_sf"/>
</dbReference>
<accession>B6FX21</accession>
<protein>
    <submittedName>
        <fullName evidence="4">Pyridine nucleotide-disulfide oxidoreductase</fullName>
    </submittedName>
</protein>
<reference evidence="4 5" key="2">
    <citation type="submission" date="2008-10" db="EMBL/GenBank/DDBJ databases">
        <title>Draft genome sequence of Clostridium hiranonis (DSM 13275).</title>
        <authorList>
            <person name="Sudarsanam P."/>
            <person name="Ley R."/>
            <person name="Guruge J."/>
            <person name="Turnbaugh P.J."/>
            <person name="Mahowald M."/>
            <person name="Liep D."/>
            <person name="Gordon J."/>
        </authorList>
    </citation>
    <scope>NUCLEOTIDE SEQUENCE [LARGE SCALE GENOMIC DNA]</scope>
    <source>
        <strain evidence="4 5">DSM 13275</strain>
    </source>
</reference>
<keyword evidence="5" id="KW-1185">Reference proteome</keyword>
<evidence type="ECO:0000313" key="5">
    <source>
        <dbReference type="Proteomes" id="UP000003178"/>
    </source>
</evidence>
<reference evidence="4 5" key="1">
    <citation type="submission" date="2008-09" db="EMBL/GenBank/DDBJ databases">
        <authorList>
            <person name="Fulton L."/>
            <person name="Clifton S."/>
            <person name="Fulton B."/>
            <person name="Xu J."/>
            <person name="Minx P."/>
            <person name="Pepin K.H."/>
            <person name="Johnson M."/>
            <person name="Thiruvilangam P."/>
            <person name="Bhonagiri V."/>
            <person name="Nash W.E."/>
            <person name="Mardis E.R."/>
            <person name="Wilson R.K."/>
        </authorList>
    </citation>
    <scope>NUCLEOTIDE SEQUENCE [LARGE SCALE GENOMIC DNA]</scope>
    <source>
        <strain evidence="4 5">DSM 13275</strain>
    </source>
</reference>
<dbReference type="EMBL" id="ABWP01000012">
    <property type="protein sequence ID" value="EEA85941.1"/>
    <property type="molecule type" value="Genomic_DNA"/>
</dbReference>
<dbReference type="SUPFAM" id="SSF51905">
    <property type="entry name" value="FAD/NAD(P)-binding domain"/>
    <property type="match status" value="1"/>
</dbReference>